<accession>A0ABT2M0P3</accession>
<evidence type="ECO:0000313" key="2">
    <source>
        <dbReference type="Proteomes" id="UP001431199"/>
    </source>
</evidence>
<reference evidence="1" key="1">
    <citation type="submission" date="2022-09" db="EMBL/GenBank/DDBJ databases">
        <title>Eubacterium sp. LFL-14 isolated from human feces.</title>
        <authorList>
            <person name="Liu F."/>
        </authorList>
    </citation>
    <scope>NUCLEOTIDE SEQUENCE</scope>
    <source>
        <strain evidence="1">LFL-14</strain>
    </source>
</reference>
<evidence type="ECO:0000313" key="1">
    <source>
        <dbReference type="EMBL" id="MCT7397823.1"/>
    </source>
</evidence>
<keyword evidence="2" id="KW-1185">Reference proteome</keyword>
<sequence>MKIDNKYSNASKILIYLYLSGEVRYEHTKKIIQNSGVLKTEINRLKKRGYIEKRKPEFGSSIYLTEDGIRYVEEKFDLYSANSPVGELRYSVVKKVRMTSRQLRGMNIIAFGNTQIEVAEKIPTLNEPRNESIYIDTFRLKKELGQEVKQARVNGVCITKDEVYKIYGVDGQFKMLKPIEQRFIDRLKNKKMDGNPAQRTINEIVLSSNEKTLKAIMSTTREKSDEKSSLYYINSKDTHKYYVPFKTSEFQLKIATSKENRNKILNALNSELNSDMKTNWFGVVDNQFYMNLIDLNMGNIKKVMECNKHSPERIVTIVCLEEQKEMLDQIFEKENSYILLDRKQVEDIIEK</sequence>
<proteinExistence type="predicted"/>
<name>A0ABT2M0P3_9FIRM</name>
<protein>
    <recommendedName>
        <fullName evidence="3">Protein involved in plasmid replication-relaxation</fullName>
    </recommendedName>
</protein>
<dbReference type="RefSeq" id="WP_260978259.1">
    <property type="nucleotide sequence ID" value="NZ_JAODBU010000002.1"/>
</dbReference>
<gene>
    <name evidence="1" type="ORF">N5B56_01810</name>
</gene>
<evidence type="ECO:0008006" key="3">
    <source>
        <dbReference type="Google" id="ProtNLM"/>
    </source>
</evidence>
<comment type="caution">
    <text evidence="1">The sequence shown here is derived from an EMBL/GenBank/DDBJ whole genome shotgun (WGS) entry which is preliminary data.</text>
</comment>
<organism evidence="1 2">
    <name type="scientific">Eubacterium album</name>
    <dbReference type="NCBI Taxonomy" id="2978477"/>
    <lineage>
        <taxon>Bacteria</taxon>
        <taxon>Bacillati</taxon>
        <taxon>Bacillota</taxon>
        <taxon>Clostridia</taxon>
        <taxon>Eubacteriales</taxon>
        <taxon>Eubacteriaceae</taxon>
        <taxon>Eubacterium</taxon>
    </lineage>
</organism>
<dbReference type="EMBL" id="JAODBU010000002">
    <property type="protein sequence ID" value="MCT7397823.1"/>
    <property type="molecule type" value="Genomic_DNA"/>
</dbReference>
<dbReference type="Proteomes" id="UP001431199">
    <property type="component" value="Unassembled WGS sequence"/>
</dbReference>